<reference evidence="1" key="1">
    <citation type="submission" date="2011-01" db="EMBL/GenBank/DDBJ databases">
        <authorList>
            <person name="Muzny D."/>
            <person name="Qin X."/>
            <person name="Buhay C."/>
            <person name="Dugan-Rocha S."/>
            <person name="Ding Y."/>
            <person name="Chen G."/>
            <person name="Hawes A."/>
            <person name="Holder M."/>
            <person name="Jhangiani S."/>
            <person name="Johnson A."/>
            <person name="Khan Z."/>
            <person name="Li Z."/>
            <person name="Liu W."/>
            <person name="Liu X."/>
            <person name="Perez L."/>
            <person name="Shen H."/>
            <person name="Wang Q."/>
            <person name="Watt J."/>
            <person name="Xi L."/>
            <person name="Xin Y."/>
            <person name="Zhou J."/>
            <person name="Deng J."/>
            <person name="Jiang H."/>
            <person name="Liu Y."/>
            <person name="Qu J."/>
            <person name="Song X.-Z."/>
            <person name="Zhang L."/>
            <person name="Villasana D."/>
            <person name="Johnson A."/>
            <person name="Liu J."/>
            <person name="Liyanage D."/>
            <person name="Lorensuhewa L."/>
            <person name="Robinson T."/>
            <person name="Song A."/>
            <person name="Song B.-B."/>
            <person name="Dinh H."/>
            <person name="Thornton R."/>
            <person name="Coyle M."/>
            <person name="Francisco L."/>
            <person name="Jackson L."/>
            <person name="Javaid M."/>
            <person name="Korchina V."/>
            <person name="Kovar C."/>
            <person name="Mata R."/>
            <person name="Mathew T."/>
            <person name="Ngo R."/>
            <person name="Nguyen L."/>
            <person name="Nguyen N."/>
            <person name="Okwuonu G."/>
            <person name="Ongeri F."/>
            <person name="Pham C."/>
            <person name="Simmons D."/>
            <person name="Wilczek-Boney K."/>
            <person name="Hale W."/>
            <person name="Jakkamsetti A."/>
            <person name="Pham P."/>
            <person name="Ruth R."/>
            <person name="San Lucas F."/>
            <person name="Warren J."/>
            <person name="Zhang J."/>
            <person name="Zhao Z."/>
            <person name="Zhou C."/>
            <person name="Zhu D."/>
            <person name="Lee S."/>
            <person name="Bess C."/>
            <person name="Blankenburg K."/>
            <person name="Forbes L."/>
            <person name="Fu Q."/>
            <person name="Gubbala S."/>
            <person name="Hirani K."/>
            <person name="Jayaseelan J.C."/>
            <person name="Lara F."/>
            <person name="Munidasa M."/>
            <person name="Palculict T."/>
            <person name="Patil S."/>
            <person name="Pu L.-L."/>
            <person name="Saada N."/>
            <person name="Tang L."/>
            <person name="Weissenberger G."/>
            <person name="Zhu Y."/>
            <person name="Hemphill L."/>
            <person name="Shang Y."/>
            <person name="Youmans B."/>
            <person name="Ayvaz T."/>
            <person name="Ross M."/>
            <person name="Santibanez J."/>
            <person name="Aqrawi P."/>
            <person name="Gross S."/>
            <person name="Joshi V."/>
            <person name="Fowler G."/>
            <person name="Nazareth L."/>
            <person name="Reid J."/>
            <person name="Worley K."/>
            <person name="Petrosino J."/>
            <person name="Highlander S."/>
            <person name="Gibbs R."/>
        </authorList>
    </citation>
    <scope>NUCLEOTIDE SEQUENCE [LARGE SCALE GENOMIC DNA]</scope>
    <source>
        <strain evidence="1">ATCC 33269</strain>
    </source>
</reference>
<evidence type="ECO:0000313" key="1">
    <source>
        <dbReference type="EMBL" id="EFZ37432.1"/>
    </source>
</evidence>
<protein>
    <recommendedName>
        <fullName evidence="3">Outer membrane protein beta-barrel domain-containing protein</fullName>
    </recommendedName>
</protein>
<name>E7RNY9_9BACT</name>
<dbReference type="eggNOG" id="COG1629">
    <property type="taxonomic scope" value="Bacteria"/>
</dbReference>
<keyword evidence="2" id="KW-1185">Reference proteome</keyword>
<dbReference type="AlphaFoldDB" id="E7RNY9"/>
<dbReference type="Proteomes" id="UP000005580">
    <property type="component" value="Unassembled WGS sequence"/>
</dbReference>
<accession>E7RNY9</accession>
<sequence length="302" mass="33825">MEDVEIPNPNHFADMGSFGGGILTSLSCNVLGNSDFYTSAFPAEYNNAISGIFDMRLRHGNNQRFQHTFQLGVLGIDAASEGPIGKRGKASYIFNYRYSTLGLLNKLNRNKDMAQSLDYQDLNFKLNFPTAHAGTFSFWTTALIDKVKPEMRKPSEWEYTDDAKDSQAKQTSAAAGLSHRYLWNNGGMLKTTLALTFSQTDAWENVYDVSMNAKPNVDFMVRYTNMVLNSFFNKKYSSRHTNKTGITVTNMHYDMRFDMAPYYQQPLQRLSGGKGNTVLGAVYNSSLFNLSNKLSATVGING</sequence>
<gene>
    <name evidence="1" type="ORF">HMPREF0663_10890</name>
</gene>
<organism evidence="1 2">
    <name type="scientific">Hoylesella oralis ATCC 33269</name>
    <dbReference type="NCBI Taxonomy" id="873533"/>
    <lineage>
        <taxon>Bacteria</taxon>
        <taxon>Pseudomonadati</taxon>
        <taxon>Bacteroidota</taxon>
        <taxon>Bacteroidia</taxon>
        <taxon>Bacteroidales</taxon>
        <taxon>Prevotellaceae</taxon>
        <taxon>Hoylesella</taxon>
    </lineage>
</organism>
<proteinExistence type="predicted"/>
<dbReference type="EMBL" id="AEPE02000003">
    <property type="protein sequence ID" value="EFZ37432.1"/>
    <property type="molecule type" value="Genomic_DNA"/>
</dbReference>
<dbReference type="HOGENOM" id="CLU_965973_0_0_10"/>
<dbReference type="SUPFAM" id="SSF56935">
    <property type="entry name" value="Porins"/>
    <property type="match status" value="1"/>
</dbReference>
<evidence type="ECO:0000313" key="2">
    <source>
        <dbReference type="Proteomes" id="UP000005580"/>
    </source>
</evidence>
<comment type="caution">
    <text evidence="1">The sequence shown here is derived from an EMBL/GenBank/DDBJ whole genome shotgun (WGS) entry which is preliminary data.</text>
</comment>
<evidence type="ECO:0008006" key="3">
    <source>
        <dbReference type="Google" id="ProtNLM"/>
    </source>
</evidence>
<dbReference type="RefSeq" id="WP_004368107.1">
    <property type="nucleotide sequence ID" value="NZ_GL833116.1"/>
</dbReference>